<dbReference type="RefSeq" id="WP_245796580.1">
    <property type="nucleotide sequence ID" value="NZ_FONG01000027.1"/>
</dbReference>
<name>A0A1I2LDP5_9ACTN</name>
<evidence type="ECO:0000256" key="5">
    <source>
        <dbReference type="ARBA" id="ARBA00022777"/>
    </source>
</evidence>
<evidence type="ECO:0000256" key="6">
    <source>
        <dbReference type="ARBA" id="ARBA00023080"/>
    </source>
</evidence>
<comment type="cofactor">
    <cofactor evidence="1">
        <name>Mg(2+)</name>
        <dbReference type="ChEBI" id="CHEBI:18420"/>
    </cofactor>
</comment>
<dbReference type="GO" id="GO:0004550">
    <property type="term" value="F:nucleoside diphosphate kinase activity"/>
    <property type="evidence" value="ECO:0007669"/>
    <property type="project" value="UniProtKB-EC"/>
</dbReference>
<proteinExistence type="inferred from homology"/>
<organism evidence="9 10">
    <name type="scientific">Actinacidiphila alni</name>
    <dbReference type="NCBI Taxonomy" id="380248"/>
    <lineage>
        <taxon>Bacteria</taxon>
        <taxon>Bacillati</taxon>
        <taxon>Actinomycetota</taxon>
        <taxon>Actinomycetes</taxon>
        <taxon>Kitasatosporales</taxon>
        <taxon>Streptomycetaceae</taxon>
        <taxon>Actinacidiphila</taxon>
    </lineage>
</organism>
<evidence type="ECO:0000256" key="7">
    <source>
        <dbReference type="PROSITE-ProRule" id="PRU00706"/>
    </source>
</evidence>
<dbReference type="SUPFAM" id="SSF54919">
    <property type="entry name" value="Nucleoside diphosphate kinase, NDK"/>
    <property type="match status" value="1"/>
</dbReference>
<evidence type="ECO:0000256" key="4">
    <source>
        <dbReference type="ARBA" id="ARBA00022679"/>
    </source>
</evidence>
<reference evidence="9 10" key="1">
    <citation type="submission" date="2016-10" db="EMBL/GenBank/DDBJ databases">
        <authorList>
            <person name="de Groot N.N."/>
        </authorList>
    </citation>
    <scope>NUCLEOTIDE SEQUENCE [LARGE SCALE GENOMIC DNA]</scope>
    <source>
        <strain evidence="9 10">CGMCC 4.3510</strain>
    </source>
</reference>
<dbReference type="Pfam" id="PF00334">
    <property type="entry name" value="NDK"/>
    <property type="match status" value="1"/>
</dbReference>
<accession>A0A1I2LDP5</accession>
<dbReference type="PROSITE" id="PS51374">
    <property type="entry name" value="NDPK_LIKE"/>
    <property type="match status" value="1"/>
</dbReference>
<dbReference type="SMART" id="SM00562">
    <property type="entry name" value="NDK"/>
    <property type="match status" value="1"/>
</dbReference>
<dbReference type="EC" id="2.7.4.6" evidence="3"/>
<dbReference type="Proteomes" id="UP000199323">
    <property type="component" value="Unassembled WGS sequence"/>
</dbReference>
<dbReference type="AlphaFoldDB" id="A0A1I2LDP5"/>
<sequence length="182" mass="19915">MTAEPARSALTGPDWECWSVVLCKPDAVERGLAGTVLARLAPAGVRLTGRRDVRVLPWQIHVHYWDLLVDDGRFPGRDIPACLEAEYAGRTVTVALAHGAPGIHQRLRDLLGHFDPAKAKPGTIRADLGQDSLAAALTEQRLIRNLVHTSDDAHAARRDFGTWYGAAHRGLLLPRSRTTPAR</sequence>
<evidence type="ECO:0000259" key="8">
    <source>
        <dbReference type="SMART" id="SM00562"/>
    </source>
</evidence>
<evidence type="ECO:0000256" key="3">
    <source>
        <dbReference type="ARBA" id="ARBA00012966"/>
    </source>
</evidence>
<dbReference type="GO" id="GO:0009117">
    <property type="term" value="P:nucleotide metabolic process"/>
    <property type="evidence" value="ECO:0007669"/>
    <property type="project" value="UniProtKB-KW"/>
</dbReference>
<keyword evidence="4" id="KW-0808">Transferase</keyword>
<dbReference type="EMBL" id="FONG01000027">
    <property type="protein sequence ID" value="SFF75301.1"/>
    <property type="molecule type" value="Genomic_DNA"/>
</dbReference>
<evidence type="ECO:0000313" key="10">
    <source>
        <dbReference type="Proteomes" id="UP000199323"/>
    </source>
</evidence>
<comment type="similarity">
    <text evidence="2 7">Belongs to the NDK family.</text>
</comment>
<dbReference type="InterPro" id="IPR036850">
    <property type="entry name" value="NDK-like_dom_sf"/>
</dbReference>
<keyword evidence="6" id="KW-0546">Nucleotide metabolism</keyword>
<protein>
    <recommendedName>
        <fullName evidence="3">nucleoside-diphosphate kinase</fullName>
        <ecNumber evidence="3">2.7.4.6</ecNumber>
    </recommendedName>
</protein>
<feature type="domain" description="Nucleoside diphosphate kinase-like" evidence="8">
    <location>
        <begin position="19"/>
        <end position="169"/>
    </location>
</feature>
<dbReference type="Gene3D" id="3.30.70.141">
    <property type="entry name" value="Nucleoside diphosphate kinase-like domain"/>
    <property type="match status" value="1"/>
</dbReference>
<dbReference type="InterPro" id="IPR034907">
    <property type="entry name" value="NDK-like_dom"/>
</dbReference>
<evidence type="ECO:0000256" key="2">
    <source>
        <dbReference type="ARBA" id="ARBA00008142"/>
    </source>
</evidence>
<gene>
    <name evidence="9" type="ORF">SAMN05216251_12760</name>
</gene>
<evidence type="ECO:0000313" key="9">
    <source>
        <dbReference type="EMBL" id="SFF75301.1"/>
    </source>
</evidence>
<evidence type="ECO:0000256" key="1">
    <source>
        <dbReference type="ARBA" id="ARBA00001946"/>
    </source>
</evidence>
<keyword evidence="5 9" id="KW-0418">Kinase</keyword>
<dbReference type="STRING" id="380248.SAMN05216251_12760"/>
<keyword evidence="10" id="KW-1185">Reference proteome</keyword>
<dbReference type="PANTHER" id="PTHR11349">
    <property type="entry name" value="NUCLEOSIDE DIPHOSPHATE KINASE"/>
    <property type="match status" value="1"/>
</dbReference>
<comment type="caution">
    <text evidence="7">Lacks conserved residue(s) required for the propagation of feature annotation.</text>
</comment>